<dbReference type="AlphaFoldDB" id="A0A9D2BIR5"/>
<name>A0A9D2BIR5_9FIRM</name>
<dbReference type="InterPro" id="IPR051540">
    <property type="entry name" value="S-2-haloacid_dehalogenase"/>
</dbReference>
<organism evidence="2 3">
    <name type="scientific">Candidatus Fusicatenibacter merdavium</name>
    <dbReference type="NCBI Taxonomy" id="2838600"/>
    <lineage>
        <taxon>Bacteria</taxon>
        <taxon>Bacillati</taxon>
        <taxon>Bacillota</taxon>
        <taxon>Clostridia</taxon>
        <taxon>Lachnospirales</taxon>
        <taxon>Lachnospiraceae</taxon>
        <taxon>Fusicatenibacter</taxon>
    </lineage>
</organism>
<dbReference type="Gene3D" id="3.40.50.1000">
    <property type="entry name" value="HAD superfamily/HAD-like"/>
    <property type="match status" value="1"/>
</dbReference>
<evidence type="ECO:0000313" key="3">
    <source>
        <dbReference type="Proteomes" id="UP000886890"/>
    </source>
</evidence>
<gene>
    <name evidence="2" type="ORF">H9734_08685</name>
</gene>
<dbReference type="SUPFAM" id="SSF56784">
    <property type="entry name" value="HAD-like"/>
    <property type="match status" value="1"/>
</dbReference>
<dbReference type="Proteomes" id="UP000886890">
    <property type="component" value="Unassembled WGS sequence"/>
</dbReference>
<dbReference type="SFLD" id="SFLDG01129">
    <property type="entry name" value="C1.5:_HAD__Beta-PGM__Phosphata"/>
    <property type="match status" value="1"/>
</dbReference>
<comment type="caution">
    <text evidence="2">The sequence shown here is derived from an EMBL/GenBank/DDBJ whole genome shotgun (WGS) entry which is preliminary data.</text>
</comment>
<protein>
    <submittedName>
        <fullName evidence="2">HAD family hydrolase</fullName>
    </submittedName>
</protein>
<dbReference type="PANTHER" id="PTHR43316">
    <property type="entry name" value="HYDROLASE, HALOACID DELAHOGENASE-RELATED"/>
    <property type="match status" value="1"/>
</dbReference>
<dbReference type="PANTHER" id="PTHR43316:SF3">
    <property type="entry name" value="HALOACID DEHALOGENASE, TYPE II (AFU_ORTHOLOGUE AFUA_2G07750)-RELATED"/>
    <property type="match status" value="1"/>
</dbReference>
<evidence type="ECO:0000256" key="1">
    <source>
        <dbReference type="ARBA" id="ARBA00022801"/>
    </source>
</evidence>
<dbReference type="EMBL" id="DXEK01000145">
    <property type="protein sequence ID" value="HIX77651.1"/>
    <property type="molecule type" value="Genomic_DNA"/>
</dbReference>
<dbReference type="InterPro" id="IPR006439">
    <property type="entry name" value="HAD-SF_hydro_IA"/>
</dbReference>
<dbReference type="InterPro" id="IPR023214">
    <property type="entry name" value="HAD_sf"/>
</dbReference>
<evidence type="ECO:0000313" key="2">
    <source>
        <dbReference type="EMBL" id="HIX77651.1"/>
    </source>
</evidence>
<dbReference type="SFLD" id="SFLDS00003">
    <property type="entry name" value="Haloacid_Dehalogenase"/>
    <property type="match status" value="1"/>
</dbReference>
<dbReference type="InterPro" id="IPR036412">
    <property type="entry name" value="HAD-like_sf"/>
</dbReference>
<dbReference type="GO" id="GO:0016787">
    <property type="term" value="F:hydrolase activity"/>
    <property type="evidence" value="ECO:0007669"/>
    <property type="project" value="UniProtKB-KW"/>
</dbReference>
<dbReference type="NCBIfam" id="TIGR01549">
    <property type="entry name" value="HAD-SF-IA-v1"/>
    <property type="match status" value="1"/>
</dbReference>
<sequence>MITTILFDLDGTLLPMDQELFIKTYFKALAARFAPLGYDPQKLINGVWKGTQAMVKNTGEQTNEEIFWNTFAELFGEQIRDDIPVFEDFYRNEFQQARSVCGKNPKAKETIDHARALGYRVILATNPLFPSIATESRIRWAGLEPEDFEFYTTYENSRYCKPNPAYFQEILTHANVHPEECLMVGNDTAEDLAAATLGIQAFLLTDCLINRNSTDITQYPHGSFDTLITYLDTLYKTNTQS</sequence>
<reference evidence="2" key="2">
    <citation type="submission" date="2021-04" db="EMBL/GenBank/DDBJ databases">
        <authorList>
            <person name="Gilroy R."/>
        </authorList>
    </citation>
    <scope>NUCLEOTIDE SEQUENCE</scope>
    <source>
        <strain evidence="2">CHK183-1962</strain>
    </source>
</reference>
<keyword evidence="1 2" id="KW-0378">Hydrolase</keyword>
<dbReference type="Pfam" id="PF00702">
    <property type="entry name" value="Hydrolase"/>
    <property type="match status" value="1"/>
</dbReference>
<accession>A0A9D2BIR5</accession>
<proteinExistence type="predicted"/>
<reference evidence="2" key="1">
    <citation type="journal article" date="2021" name="PeerJ">
        <title>Extensive microbial diversity within the chicken gut microbiome revealed by metagenomics and culture.</title>
        <authorList>
            <person name="Gilroy R."/>
            <person name="Ravi A."/>
            <person name="Getino M."/>
            <person name="Pursley I."/>
            <person name="Horton D.L."/>
            <person name="Alikhan N.F."/>
            <person name="Baker D."/>
            <person name="Gharbi K."/>
            <person name="Hall N."/>
            <person name="Watson M."/>
            <person name="Adriaenssens E.M."/>
            <person name="Foster-Nyarko E."/>
            <person name="Jarju S."/>
            <person name="Secka A."/>
            <person name="Antonio M."/>
            <person name="Oren A."/>
            <person name="Chaudhuri R.R."/>
            <person name="La Ragione R."/>
            <person name="Hildebrand F."/>
            <person name="Pallen M.J."/>
        </authorList>
    </citation>
    <scope>NUCLEOTIDE SEQUENCE</scope>
    <source>
        <strain evidence="2">CHK183-1962</strain>
    </source>
</reference>